<reference evidence="8" key="2">
    <citation type="submission" date="2020-02" db="EMBL/GenBank/DDBJ databases">
        <authorList>
            <person name="Gilchrist C.L.M."/>
            <person name="Chooi Y.-H."/>
        </authorList>
    </citation>
    <scope>NUCLEOTIDE SEQUENCE</scope>
    <source>
        <strain evidence="8">MST-FP2251</strain>
    </source>
</reference>
<proteinExistence type="inferred from homology"/>
<dbReference type="PROSITE" id="PS50157">
    <property type="entry name" value="ZINC_FINGER_C2H2_2"/>
    <property type="match status" value="1"/>
</dbReference>
<sequence>MAESTVKDPFVRQRRERYCRTCKRTFSKAEHLTRHLRTHAKEKPFTRSQLTDLVIRFEPSIPAPQSTKSLKEREGGSGTVTMAELELLTSPNGFDVVPTLSPESHGNGPTPEISDTTLAWSDILEPDQGDSGEPPDMGYSAFPQTVLSTGGMEFPVQTESETSHLIRDCGIPKPIQGPEGHKKSHFLPLLPLQKFATESFRPEIFLRTAAPSPRQISPEASHLNMFANLYFTRFHPTIPFIHQASFQATPQNTLLFFALCSIGSEFAGSHRDIHIGTEMFNWVKDVTLESWFKGLTSADEDPFLIIYAGILCVQREIHSATPVGLFLADCLQGLITAGIRTMARRRLVLIDKTDIQYALNGGGKLNELWRLWAATEQQARAYHVIRINDVELAALLHREPLARHRPLELPATASDELFMAPTAESWAAVYTQSHPQLNGRLATMDSSISAYGSLQSMQGQLIDARQFRGIDHDFLHDFFHRLKEWWHAYRQRKLVKGSDPLSLNILWHSVCLSLYADCDLLDQVLCDENADAQPGDHAVARARSWAMSADARICVLHAVVLQRHVEDIPRIAEPAMHVPRALFQAGLIWLSRWHLTDDNPDPPTTGHLGIEVDKVREAGFIEDAKSQAHFVVDQLERLGRFGLSRMMHLLYSPLTAPVPVALVVAAVIGVYAFIIILAPKPIVPVGHKPVPSPPGAVPIYGHSAVWNGELTTRPHQSRLVRWSRELGEIFHLRMGKENWFVFSSPQAIKVQSPSHLQPWINRNCEQEVFDRHGAATGTRPHLRVANDILSGGNRLIFMPYGPKWRSIRAVVHQCLSVTSVDVLKPSQNLESRQYLFDILEDGSNFLDHVKRYTVSVIIYATYGFRVTSLDDEILNAIYRGTAVFGEAFATRYLVDQFPILEWLPKKLQWWRWKMEPSRRQGDELMLRLWNNLKKQREMGIRTGCFVERFMETNYLKLGISDLQAAWVAGSMIEAGSDTTQLLLNSIILGLVTSPKVVEKAHAEIDRVVGDRIPEFSDADDLPYIRAIVKEGLRWRSPSNDHIRHNTTADVIYKDYFLPAGSVVVLNHWAIHYDPSIYPDPEKFHPDRFVGKRALDFSSGECINAADVADRDHFSFGAGRRVCPGYNLGENSLFILTARLLWAFDVRAPVDPTTGKSVEYDLWAYTKTRLFGPQPFPAEFKIRSPQKERIVREGRKG</sequence>
<comment type="similarity">
    <text evidence="1">Belongs to the cytochrome P450 family.</text>
</comment>
<dbReference type="InterPro" id="IPR036236">
    <property type="entry name" value="Znf_C2H2_sf"/>
</dbReference>
<feature type="domain" description="C2H2-type" evidence="7">
    <location>
        <begin position="17"/>
        <end position="44"/>
    </location>
</feature>
<dbReference type="Pfam" id="PF00067">
    <property type="entry name" value="p450"/>
    <property type="match status" value="1"/>
</dbReference>
<gene>
    <name evidence="8" type="ORF">FE257_005722</name>
</gene>
<dbReference type="Gene3D" id="1.10.630.10">
    <property type="entry name" value="Cytochrome P450"/>
    <property type="match status" value="1"/>
</dbReference>
<comment type="cofactor">
    <cofactor evidence="5">
        <name>heme</name>
        <dbReference type="ChEBI" id="CHEBI:30413"/>
    </cofactor>
</comment>
<evidence type="ECO:0000313" key="9">
    <source>
        <dbReference type="Proteomes" id="UP001194746"/>
    </source>
</evidence>
<dbReference type="PROSITE" id="PS00086">
    <property type="entry name" value="CYTOCHROME_P450"/>
    <property type="match status" value="1"/>
</dbReference>
<evidence type="ECO:0000259" key="7">
    <source>
        <dbReference type="PROSITE" id="PS50157"/>
    </source>
</evidence>
<keyword evidence="3" id="KW-0560">Oxidoreductase</keyword>
<feature type="binding site" description="axial binding residue" evidence="5">
    <location>
        <position position="1122"/>
    </location>
    <ligand>
        <name>heme</name>
        <dbReference type="ChEBI" id="CHEBI:30413"/>
    </ligand>
    <ligandPart>
        <name>Fe</name>
        <dbReference type="ChEBI" id="CHEBI:18248"/>
    </ligandPart>
</feature>
<reference evidence="8" key="1">
    <citation type="journal article" date="2019" name="Beilstein J. Org. Chem.">
        <title>Nanangenines: drimane sesquiterpenoids as the dominant metabolite cohort of a novel Australian fungus, Aspergillus nanangensis.</title>
        <authorList>
            <person name="Lacey H.J."/>
            <person name="Gilchrist C.L.M."/>
            <person name="Crombie A."/>
            <person name="Kalaitzis J.A."/>
            <person name="Vuong D."/>
            <person name="Rutledge P.J."/>
            <person name="Turner P."/>
            <person name="Pitt J.I."/>
            <person name="Lacey E."/>
            <person name="Chooi Y.H."/>
            <person name="Piggott A.M."/>
        </authorList>
    </citation>
    <scope>NUCLEOTIDE SEQUENCE</scope>
    <source>
        <strain evidence="8">MST-FP2251</strain>
    </source>
</reference>
<evidence type="ECO:0000256" key="2">
    <source>
        <dbReference type="ARBA" id="ARBA00022723"/>
    </source>
</evidence>
<keyword evidence="6" id="KW-0862">Zinc</keyword>
<dbReference type="Proteomes" id="UP001194746">
    <property type="component" value="Unassembled WGS sequence"/>
</dbReference>
<dbReference type="PRINTS" id="PR00463">
    <property type="entry name" value="EP450I"/>
</dbReference>
<evidence type="ECO:0000313" key="8">
    <source>
        <dbReference type="EMBL" id="KAF9890591.1"/>
    </source>
</evidence>
<evidence type="ECO:0000256" key="1">
    <source>
        <dbReference type="ARBA" id="ARBA00010617"/>
    </source>
</evidence>
<evidence type="ECO:0000256" key="3">
    <source>
        <dbReference type="ARBA" id="ARBA00023002"/>
    </source>
</evidence>
<dbReference type="InterPro" id="IPR036396">
    <property type="entry name" value="Cyt_P450_sf"/>
</dbReference>
<dbReference type="InterPro" id="IPR001128">
    <property type="entry name" value="Cyt_P450"/>
</dbReference>
<dbReference type="GO" id="GO:0008270">
    <property type="term" value="F:zinc ion binding"/>
    <property type="evidence" value="ECO:0007669"/>
    <property type="project" value="UniProtKB-KW"/>
</dbReference>
<keyword evidence="6" id="KW-0863">Zinc-finger</keyword>
<dbReference type="AlphaFoldDB" id="A0AAD4GVA9"/>
<dbReference type="InterPro" id="IPR017972">
    <property type="entry name" value="Cyt_P450_CS"/>
</dbReference>
<dbReference type="SUPFAM" id="SSF48264">
    <property type="entry name" value="Cytochrome P450"/>
    <property type="match status" value="1"/>
</dbReference>
<dbReference type="SUPFAM" id="SSF57667">
    <property type="entry name" value="beta-beta-alpha zinc fingers"/>
    <property type="match status" value="1"/>
</dbReference>
<keyword evidence="4 5" id="KW-0408">Iron</keyword>
<dbReference type="InterPro" id="IPR050364">
    <property type="entry name" value="Cytochrome_P450_fung"/>
</dbReference>
<dbReference type="InterPro" id="IPR002401">
    <property type="entry name" value="Cyt_P450_E_grp-I"/>
</dbReference>
<dbReference type="InterPro" id="IPR013087">
    <property type="entry name" value="Znf_C2H2_type"/>
</dbReference>
<dbReference type="CDD" id="cd11065">
    <property type="entry name" value="CYP64-like"/>
    <property type="match status" value="1"/>
</dbReference>
<dbReference type="GO" id="GO:0004497">
    <property type="term" value="F:monooxygenase activity"/>
    <property type="evidence" value="ECO:0007669"/>
    <property type="project" value="InterPro"/>
</dbReference>
<accession>A0AAD4GVA9</accession>
<dbReference type="EMBL" id="VCAU01000025">
    <property type="protein sequence ID" value="KAF9890591.1"/>
    <property type="molecule type" value="Genomic_DNA"/>
</dbReference>
<dbReference type="PANTHER" id="PTHR46300">
    <property type="entry name" value="P450, PUTATIVE (EUROFUNG)-RELATED-RELATED"/>
    <property type="match status" value="1"/>
</dbReference>
<dbReference type="GO" id="GO:0016705">
    <property type="term" value="F:oxidoreductase activity, acting on paired donors, with incorporation or reduction of molecular oxygen"/>
    <property type="evidence" value="ECO:0007669"/>
    <property type="project" value="InterPro"/>
</dbReference>
<keyword evidence="9" id="KW-1185">Reference proteome</keyword>
<keyword evidence="5" id="KW-0349">Heme</keyword>
<dbReference type="GO" id="GO:0005506">
    <property type="term" value="F:iron ion binding"/>
    <property type="evidence" value="ECO:0007669"/>
    <property type="project" value="InterPro"/>
</dbReference>
<evidence type="ECO:0000256" key="4">
    <source>
        <dbReference type="ARBA" id="ARBA00023004"/>
    </source>
</evidence>
<comment type="caution">
    <text evidence="8">The sequence shown here is derived from an EMBL/GenBank/DDBJ whole genome shotgun (WGS) entry which is preliminary data.</text>
</comment>
<protein>
    <recommendedName>
        <fullName evidence="7">C2H2-type domain-containing protein</fullName>
    </recommendedName>
</protein>
<dbReference type="PROSITE" id="PS00028">
    <property type="entry name" value="ZINC_FINGER_C2H2_1"/>
    <property type="match status" value="1"/>
</dbReference>
<keyword evidence="2 5" id="KW-0479">Metal-binding</keyword>
<evidence type="ECO:0000256" key="5">
    <source>
        <dbReference type="PIRSR" id="PIRSR602401-1"/>
    </source>
</evidence>
<dbReference type="CDD" id="cd12148">
    <property type="entry name" value="fungal_TF_MHR"/>
    <property type="match status" value="1"/>
</dbReference>
<organism evidence="8 9">
    <name type="scientific">Aspergillus nanangensis</name>
    <dbReference type="NCBI Taxonomy" id="2582783"/>
    <lineage>
        <taxon>Eukaryota</taxon>
        <taxon>Fungi</taxon>
        <taxon>Dikarya</taxon>
        <taxon>Ascomycota</taxon>
        <taxon>Pezizomycotina</taxon>
        <taxon>Eurotiomycetes</taxon>
        <taxon>Eurotiomycetidae</taxon>
        <taxon>Eurotiales</taxon>
        <taxon>Aspergillaceae</taxon>
        <taxon>Aspergillus</taxon>
        <taxon>Aspergillus subgen. Circumdati</taxon>
    </lineage>
</organism>
<name>A0AAD4GVA9_ASPNN</name>
<dbReference type="PANTHER" id="PTHR46300:SF11">
    <property type="entry name" value="OXIDOREDUCTASE, PUTATIVE-RELATED"/>
    <property type="match status" value="1"/>
</dbReference>
<dbReference type="Gene3D" id="3.30.160.60">
    <property type="entry name" value="Classic Zinc Finger"/>
    <property type="match status" value="1"/>
</dbReference>
<evidence type="ECO:0000256" key="6">
    <source>
        <dbReference type="PROSITE-ProRule" id="PRU00042"/>
    </source>
</evidence>
<dbReference type="GO" id="GO:0020037">
    <property type="term" value="F:heme binding"/>
    <property type="evidence" value="ECO:0007669"/>
    <property type="project" value="InterPro"/>
</dbReference>